<evidence type="ECO:0000313" key="8">
    <source>
        <dbReference type="Proteomes" id="UP001219518"/>
    </source>
</evidence>
<feature type="transmembrane region" description="Helical" evidence="5">
    <location>
        <begin position="161"/>
        <end position="184"/>
    </location>
</feature>
<protein>
    <submittedName>
        <fullName evidence="7">Facilitated trehalose transporter Tret1</fullName>
    </submittedName>
</protein>
<dbReference type="SUPFAM" id="SSF103473">
    <property type="entry name" value="MFS general substrate transporter"/>
    <property type="match status" value="1"/>
</dbReference>
<dbReference type="Gene3D" id="1.20.1250.20">
    <property type="entry name" value="MFS general substrate transporter like domains"/>
    <property type="match status" value="1"/>
</dbReference>
<comment type="subcellular location">
    <subcellularLocation>
        <location evidence="1">Membrane</location>
        <topology evidence="1">Multi-pass membrane protein</topology>
    </subcellularLocation>
</comment>
<feature type="transmembrane region" description="Helical" evidence="5">
    <location>
        <begin position="223"/>
        <end position="243"/>
    </location>
</feature>
<feature type="transmembrane region" description="Helical" evidence="5">
    <location>
        <begin position="59"/>
        <end position="82"/>
    </location>
</feature>
<keyword evidence="8" id="KW-1185">Reference proteome</keyword>
<dbReference type="PANTHER" id="PTHR48021">
    <property type="match status" value="1"/>
</dbReference>
<keyword evidence="3 5" id="KW-1133">Transmembrane helix</keyword>
<name>A0AAE1GT47_9NEOP</name>
<comment type="caution">
    <text evidence="7">The sequence shown here is derived from an EMBL/GenBank/DDBJ whole genome shotgun (WGS) entry which is preliminary data.</text>
</comment>
<dbReference type="InterPro" id="IPR005829">
    <property type="entry name" value="Sugar_transporter_CS"/>
</dbReference>
<dbReference type="GO" id="GO:0022857">
    <property type="term" value="F:transmembrane transporter activity"/>
    <property type="evidence" value="ECO:0007669"/>
    <property type="project" value="InterPro"/>
</dbReference>
<dbReference type="Pfam" id="PF00083">
    <property type="entry name" value="Sugar_tr"/>
    <property type="match status" value="1"/>
</dbReference>
<dbReference type="PROSITE" id="PS00217">
    <property type="entry name" value="SUGAR_TRANSPORT_2"/>
    <property type="match status" value="1"/>
</dbReference>
<feature type="transmembrane region" description="Helical" evidence="5">
    <location>
        <begin position="354"/>
        <end position="375"/>
    </location>
</feature>
<evidence type="ECO:0000256" key="4">
    <source>
        <dbReference type="ARBA" id="ARBA00023136"/>
    </source>
</evidence>
<evidence type="ECO:0000256" key="1">
    <source>
        <dbReference type="ARBA" id="ARBA00004141"/>
    </source>
</evidence>
<feature type="domain" description="Major facilitator superfamily (MFS) profile" evidence="6">
    <location>
        <begin position="61"/>
        <end position="511"/>
    </location>
</feature>
<dbReference type="Proteomes" id="UP001219518">
    <property type="component" value="Unassembled WGS sequence"/>
</dbReference>
<reference evidence="7" key="1">
    <citation type="submission" date="2021-07" db="EMBL/GenBank/DDBJ databases">
        <authorList>
            <person name="Catto M.A."/>
            <person name="Jacobson A."/>
            <person name="Kennedy G."/>
            <person name="Labadie P."/>
            <person name="Hunt B.G."/>
            <person name="Srinivasan R."/>
        </authorList>
    </citation>
    <scope>NUCLEOTIDE SEQUENCE</scope>
    <source>
        <strain evidence="7">PL_HMW_Pooled</strain>
        <tissue evidence="7">Head</tissue>
    </source>
</reference>
<feature type="transmembrane region" description="Helical" evidence="5">
    <location>
        <begin position="320"/>
        <end position="342"/>
    </location>
</feature>
<evidence type="ECO:0000259" key="6">
    <source>
        <dbReference type="PROSITE" id="PS50850"/>
    </source>
</evidence>
<keyword evidence="2 5" id="KW-0812">Transmembrane</keyword>
<keyword evidence="4 5" id="KW-0472">Membrane</keyword>
<accession>A0AAE1GT47</accession>
<dbReference type="PANTHER" id="PTHR48021:SF1">
    <property type="entry name" value="GH07001P-RELATED"/>
    <property type="match status" value="1"/>
</dbReference>
<feature type="transmembrane region" description="Helical" evidence="5">
    <location>
        <begin position="129"/>
        <end position="149"/>
    </location>
</feature>
<evidence type="ECO:0000313" key="7">
    <source>
        <dbReference type="EMBL" id="KAK3908861.1"/>
    </source>
</evidence>
<feature type="transmembrane region" description="Helical" evidence="5">
    <location>
        <begin position="420"/>
        <end position="443"/>
    </location>
</feature>
<dbReference type="PROSITE" id="PS50850">
    <property type="entry name" value="MFS"/>
    <property type="match status" value="1"/>
</dbReference>
<dbReference type="AlphaFoldDB" id="A0AAE1GT47"/>
<dbReference type="InterPro" id="IPR003663">
    <property type="entry name" value="Sugar/inositol_transpt"/>
</dbReference>
<dbReference type="FunFam" id="1.20.1250.20:FF:000249">
    <property type="entry name" value="facilitated trehalose transporter Tret1"/>
    <property type="match status" value="1"/>
</dbReference>
<dbReference type="InterPro" id="IPR005828">
    <property type="entry name" value="MFS_sugar_transport-like"/>
</dbReference>
<gene>
    <name evidence="7" type="ORF">KUF71_019117</name>
</gene>
<feature type="transmembrane region" description="Helical" evidence="5">
    <location>
        <begin position="384"/>
        <end position="405"/>
    </location>
</feature>
<dbReference type="InterPro" id="IPR050549">
    <property type="entry name" value="MFS_Trehalose_Transporter"/>
</dbReference>
<feature type="transmembrane region" description="Helical" evidence="5">
    <location>
        <begin position="196"/>
        <end position="217"/>
    </location>
</feature>
<dbReference type="GO" id="GO:0016020">
    <property type="term" value="C:membrane"/>
    <property type="evidence" value="ECO:0007669"/>
    <property type="project" value="UniProtKB-SubCell"/>
</dbReference>
<reference evidence="7" key="2">
    <citation type="journal article" date="2023" name="BMC Genomics">
        <title>Pest status, molecular evolution, and epigenetic factors derived from the genome assembly of Frankliniella fusca, a thysanopteran phytovirus vector.</title>
        <authorList>
            <person name="Catto M.A."/>
            <person name="Labadie P.E."/>
            <person name="Jacobson A.L."/>
            <person name="Kennedy G.G."/>
            <person name="Srinivasan R."/>
            <person name="Hunt B.G."/>
        </authorList>
    </citation>
    <scope>NUCLEOTIDE SEQUENCE</scope>
    <source>
        <strain evidence="7">PL_HMW_Pooled</strain>
    </source>
</reference>
<dbReference type="PRINTS" id="PR00171">
    <property type="entry name" value="SUGRTRNSPORT"/>
</dbReference>
<sequence>MVVSKEQELVNDVRDTIRNKVGWVPECCIPAEQDNMGEKEPPGEAGPPAPRRRLLLMQVLLGVVANMGGISAGANLGFSAVALPQMRHPNATLSVSADEASWIAGVAALATPVGCLLSGWLLDRLGRRAALLWQNVPALLGWLLIALPLDETLGRDHGLGAVYVGRILTGLATGMGSVPGTVYVAEVGLKELRGMLVTWTSIAISLGIVLVYVIGAVLPSWRLVAAVCGAFPLLTLVLVYAVVVESPVWLLGRGRVSEARAALARTRLARSPADVDDELAALVRERPPPPQRAADAAPAASGPRGLLRDLRRPECWKPLLIMNVFFLFQQLSGVFVVIFYAVDMVVEAGVDANPYYVTVMIGLARLLVTIVTGFLSNKVGRRPLAIISGAGMTVCMMALATHLLLQSGGLAGSGLLPGPWLPAAALVTFILASTLGFLTLPWAMIGEVFPARFRGVAGGFTTCSAYLYSFAVVKAHPGASHALERHGVFFFYGAMALLGTLFVALALPETQGRSLSDIGECFKGRGCGGRRRQLRQDAGEDEAAARLQPQTDKIAAELKSINGNDVIPSKI</sequence>
<feature type="transmembrane region" description="Helical" evidence="5">
    <location>
        <begin position="102"/>
        <end position="122"/>
    </location>
</feature>
<evidence type="ECO:0000256" key="3">
    <source>
        <dbReference type="ARBA" id="ARBA00022989"/>
    </source>
</evidence>
<feature type="transmembrane region" description="Helical" evidence="5">
    <location>
        <begin position="455"/>
        <end position="476"/>
    </location>
</feature>
<dbReference type="InterPro" id="IPR020846">
    <property type="entry name" value="MFS_dom"/>
</dbReference>
<dbReference type="InterPro" id="IPR036259">
    <property type="entry name" value="MFS_trans_sf"/>
</dbReference>
<evidence type="ECO:0000256" key="2">
    <source>
        <dbReference type="ARBA" id="ARBA00022692"/>
    </source>
</evidence>
<feature type="transmembrane region" description="Helical" evidence="5">
    <location>
        <begin position="488"/>
        <end position="507"/>
    </location>
</feature>
<proteinExistence type="predicted"/>
<evidence type="ECO:0000256" key="5">
    <source>
        <dbReference type="SAM" id="Phobius"/>
    </source>
</evidence>
<organism evidence="7 8">
    <name type="scientific">Frankliniella fusca</name>
    <dbReference type="NCBI Taxonomy" id="407009"/>
    <lineage>
        <taxon>Eukaryota</taxon>
        <taxon>Metazoa</taxon>
        <taxon>Ecdysozoa</taxon>
        <taxon>Arthropoda</taxon>
        <taxon>Hexapoda</taxon>
        <taxon>Insecta</taxon>
        <taxon>Pterygota</taxon>
        <taxon>Neoptera</taxon>
        <taxon>Paraneoptera</taxon>
        <taxon>Thysanoptera</taxon>
        <taxon>Terebrantia</taxon>
        <taxon>Thripoidea</taxon>
        <taxon>Thripidae</taxon>
        <taxon>Frankliniella</taxon>
    </lineage>
</organism>
<dbReference type="EMBL" id="JAHWGI010000082">
    <property type="protein sequence ID" value="KAK3908861.1"/>
    <property type="molecule type" value="Genomic_DNA"/>
</dbReference>